<gene>
    <name evidence="2" type="ORF">bsdcttw_19240</name>
</gene>
<reference evidence="2 3" key="2">
    <citation type="submission" date="2020-08" db="EMBL/GenBank/DDBJ databases">
        <authorList>
            <person name="Ueki A."/>
            <person name="Tonouchi A."/>
        </authorList>
    </citation>
    <scope>NUCLEOTIDE SEQUENCE [LARGE SCALE GENOMIC DNA]</scope>
    <source>
        <strain evidence="2 3">CTTW</strain>
    </source>
</reference>
<keyword evidence="3" id="KW-1185">Reference proteome</keyword>
<proteinExistence type="predicted"/>
<dbReference type="PANTHER" id="PTHR23026">
    <property type="entry name" value="NADPH NITROREDUCTASE"/>
    <property type="match status" value="1"/>
</dbReference>
<dbReference type="CDD" id="cd02150">
    <property type="entry name" value="nitroreductase"/>
    <property type="match status" value="1"/>
</dbReference>
<dbReference type="KEGG" id="acht:bsdcttw_19240"/>
<dbReference type="EMBL" id="AP023368">
    <property type="protein sequence ID" value="BCJ98883.1"/>
    <property type="molecule type" value="Genomic_DNA"/>
</dbReference>
<protein>
    <submittedName>
        <fullName evidence="2">Nitroreductase</fullName>
    </submittedName>
</protein>
<dbReference type="RefSeq" id="WP_185259184.1">
    <property type="nucleotide sequence ID" value="NZ_AP023368.1"/>
</dbReference>
<dbReference type="PANTHER" id="PTHR23026:SF123">
    <property type="entry name" value="NAD(P)H NITROREDUCTASE RV3131-RELATED"/>
    <property type="match status" value="1"/>
</dbReference>
<dbReference type="InterPro" id="IPR029479">
    <property type="entry name" value="Nitroreductase"/>
</dbReference>
<dbReference type="GO" id="GO:0016491">
    <property type="term" value="F:oxidoreductase activity"/>
    <property type="evidence" value="ECO:0007669"/>
    <property type="project" value="InterPro"/>
</dbReference>
<name>A0A7I8DKA5_9FIRM</name>
<feature type="domain" description="Nitroreductase" evidence="1">
    <location>
        <begin position="65"/>
        <end position="146"/>
    </location>
</feature>
<reference evidence="2 3" key="1">
    <citation type="submission" date="2020-08" db="EMBL/GenBank/DDBJ databases">
        <title>Draft genome sequencing of an Anaerocolumna strain isolated from anoxic soil subjected to BSD treatment.</title>
        <authorList>
            <person name="Uek A."/>
            <person name="Tonouchi A."/>
        </authorList>
    </citation>
    <scope>NUCLEOTIDE SEQUENCE [LARGE SCALE GENOMIC DNA]</scope>
    <source>
        <strain evidence="2 3">CTTW</strain>
    </source>
</reference>
<dbReference type="SUPFAM" id="SSF55469">
    <property type="entry name" value="FMN-dependent nitroreductase-like"/>
    <property type="match status" value="1"/>
</dbReference>
<dbReference type="Gene3D" id="3.40.109.10">
    <property type="entry name" value="NADH Oxidase"/>
    <property type="match status" value="1"/>
</dbReference>
<evidence type="ECO:0000313" key="2">
    <source>
        <dbReference type="EMBL" id="BCJ98883.1"/>
    </source>
</evidence>
<organism evidence="2 3">
    <name type="scientific">Anaerocolumna chitinilytica</name>
    <dbReference type="NCBI Taxonomy" id="1727145"/>
    <lineage>
        <taxon>Bacteria</taxon>
        <taxon>Bacillati</taxon>
        <taxon>Bacillota</taxon>
        <taxon>Clostridia</taxon>
        <taxon>Lachnospirales</taxon>
        <taxon>Lachnospiraceae</taxon>
        <taxon>Anaerocolumna</taxon>
    </lineage>
</organism>
<dbReference type="Proteomes" id="UP000515703">
    <property type="component" value="Chromosome"/>
</dbReference>
<dbReference type="InterPro" id="IPR050627">
    <property type="entry name" value="Nitroreductase/BluB"/>
</dbReference>
<dbReference type="Pfam" id="PF00881">
    <property type="entry name" value="Nitroreductase"/>
    <property type="match status" value="2"/>
</dbReference>
<evidence type="ECO:0000259" key="1">
    <source>
        <dbReference type="Pfam" id="PF00881"/>
    </source>
</evidence>
<dbReference type="AlphaFoldDB" id="A0A7I8DKA5"/>
<feature type="domain" description="Nitroreductase" evidence="1">
    <location>
        <begin position="5"/>
        <end position="59"/>
    </location>
</feature>
<dbReference type="InterPro" id="IPR000415">
    <property type="entry name" value="Nitroreductase-like"/>
</dbReference>
<accession>A0A7I8DKA5</accession>
<evidence type="ECO:0000313" key="3">
    <source>
        <dbReference type="Proteomes" id="UP000515703"/>
    </source>
</evidence>
<sequence>MLDAIFQRRSIRKFLDKPVSQDLVTEIIRAGMYAPSAKNKRSWSFIVCDIEESLSKIQQVHQWTKMLDTAPICIVVCGDTEQESYPGSYVADCSLATENIMIAAKSLGLDTCWISFYPYKEWENSFSDLFQLPDHIKPFCGIALGYGNEHHQQPDRFESEKIHFNKW</sequence>